<evidence type="ECO:0000313" key="2">
    <source>
        <dbReference type="Proteomes" id="UP001082899"/>
    </source>
</evidence>
<gene>
    <name evidence="1" type="ORF">OVY01_08605</name>
</gene>
<dbReference type="Proteomes" id="UP001082899">
    <property type="component" value="Unassembled WGS sequence"/>
</dbReference>
<name>A0ABT3ZL78_9BURK</name>
<reference evidence="1" key="1">
    <citation type="submission" date="2022-11" db="EMBL/GenBank/DDBJ databases">
        <title>Robbsia betulipollinis sp. nov., isolated from pollen of birch (Betula pendula).</title>
        <authorList>
            <person name="Shi H."/>
            <person name="Ambika Manirajan B."/>
            <person name="Ratering S."/>
            <person name="Geissler-Plaum R."/>
            <person name="Schnell S."/>
        </authorList>
    </citation>
    <scope>NUCLEOTIDE SEQUENCE</scope>
    <source>
        <strain evidence="1">Bb-Pol-6</strain>
    </source>
</reference>
<evidence type="ECO:0008006" key="3">
    <source>
        <dbReference type="Google" id="ProtNLM"/>
    </source>
</evidence>
<proteinExistence type="predicted"/>
<keyword evidence="2" id="KW-1185">Reference proteome</keyword>
<comment type="caution">
    <text evidence="1">The sequence shown here is derived from an EMBL/GenBank/DDBJ whole genome shotgun (WGS) entry which is preliminary data.</text>
</comment>
<accession>A0ABT3ZL78</accession>
<dbReference type="RefSeq" id="WP_267847047.1">
    <property type="nucleotide sequence ID" value="NZ_JAPMXC010000001.1"/>
</dbReference>
<organism evidence="1 2">
    <name type="scientific">Robbsia betulipollinis</name>
    <dbReference type="NCBI Taxonomy" id="2981849"/>
    <lineage>
        <taxon>Bacteria</taxon>
        <taxon>Pseudomonadati</taxon>
        <taxon>Pseudomonadota</taxon>
        <taxon>Betaproteobacteria</taxon>
        <taxon>Burkholderiales</taxon>
        <taxon>Burkholderiaceae</taxon>
        <taxon>Robbsia</taxon>
    </lineage>
</organism>
<protein>
    <recommendedName>
        <fullName evidence="3">Transposase</fullName>
    </recommendedName>
</protein>
<dbReference type="EMBL" id="JAPMXC010000001">
    <property type="protein sequence ID" value="MCY0387293.1"/>
    <property type="molecule type" value="Genomic_DNA"/>
</dbReference>
<evidence type="ECO:0000313" key="1">
    <source>
        <dbReference type="EMBL" id="MCY0387293.1"/>
    </source>
</evidence>
<sequence>MTICTDARGARRIHLDDFRRYAGRGPAIAVVEHPSAMKLIAVGMTPAGCPVAWLEPGIDTVRHFVAALRDAFGAELVAHTVRELGLTPRPGEALSSALVQRAVTMTETARVALDGVDFLAGLLGGAHPAIGGTTQRLQ</sequence>